<dbReference type="CDD" id="cd20071">
    <property type="entry name" value="SET_SMYD"/>
    <property type="match status" value="1"/>
</dbReference>
<dbReference type="AlphaFoldDB" id="G0ULF2"/>
<dbReference type="Gene3D" id="1.10.220.160">
    <property type="match status" value="1"/>
</dbReference>
<keyword evidence="3" id="KW-0949">S-adenosyl-L-methionine</keyword>
<evidence type="ECO:0000256" key="3">
    <source>
        <dbReference type="ARBA" id="ARBA00022691"/>
    </source>
</evidence>
<feature type="domain" description="SET" evidence="4">
    <location>
        <begin position="349"/>
        <end position="559"/>
    </location>
</feature>
<dbReference type="InterPro" id="IPR001214">
    <property type="entry name" value="SET_dom"/>
</dbReference>
<evidence type="ECO:0000313" key="5">
    <source>
        <dbReference type="EMBL" id="CCC90207.1"/>
    </source>
</evidence>
<gene>
    <name evidence="5" type="ORF">TCIL3000_4_3000</name>
</gene>
<evidence type="ECO:0000256" key="1">
    <source>
        <dbReference type="ARBA" id="ARBA00022603"/>
    </source>
</evidence>
<dbReference type="Pfam" id="PF00856">
    <property type="entry name" value="SET"/>
    <property type="match status" value="1"/>
</dbReference>
<dbReference type="PANTHER" id="PTHR46165:SF2">
    <property type="entry name" value="SET AND MYND DOMAIN-CONTAINING PROTEIN 4"/>
    <property type="match status" value="1"/>
</dbReference>
<accession>G0ULF2</accession>
<sequence>MRCLLTLTTRNPCFCRGAVLCYHCVLQYYCGFEIGHITIWKDVFVPVQGMCAFVYLFQRYLPYFCVRVFFLRNRHRSRTVSQMQNVAPEVAAQASARREASADLGPWKEVVLALAKELPAGSGARPVRDALRYLQEEKAETLQNLERLREGSSNACHLNDTDALQWKNQGNEAYASKKLDECVLMYTRGMMYADTDGCLAALVNNRSTVFMAQNRLLGALADAHVAYTLLPTYWKALQRRGVCLQRLGYEQEGLRDVEAATGEDAARANAEGFIAKVLLERAGKGGCCEARGSDSAGPSCAASDSISDLVSHGPGVVGVMAKGLVGCGDVIREKPAAYALYDDHWGVRCLFCLKATLNLYPGTAYRSKGKAARGLFCSEQCASASWERDGQFESTNSFFYQCPIDSLIACRLLRSEQMQGVKQLKLRGNFSGELYPAAVVGGYETAVSILALIFGAVSGDDVDRLRLTQRQVALCAFEVGFHTGTQITINTETREALIDDSRPISVCKAVYLTAARLRHSCRPNCFASFVGNPLDCTLQLCVRAIRPIAADEELTIAYHNMTTYKAVSAQTRRRALAERCGFLCSCVACTTEVKEEPVGAEKKAYYIQAGELYQKGCRMIREGKFDVAVTVLSQSYAITMEHICPPPRPPQSMLPKVHLALAKAFNRLKDNEKCVKHLLRKVELD</sequence>
<dbReference type="PROSITE" id="PS50280">
    <property type="entry name" value="SET"/>
    <property type="match status" value="1"/>
</dbReference>
<dbReference type="PANTHER" id="PTHR46165">
    <property type="entry name" value="SET AND MYND DOMAIN-CONTAINING PROTEIN 4"/>
    <property type="match status" value="1"/>
</dbReference>
<dbReference type="Gene3D" id="2.170.270.10">
    <property type="entry name" value="SET domain"/>
    <property type="match status" value="1"/>
</dbReference>
<dbReference type="GO" id="GO:0008168">
    <property type="term" value="F:methyltransferase activity"/>
    <property type="evidence" value="ECO:0007669"/>
    <property type="project" value="UniProtKB-KW"/>
</dbReference>
<keyword evidence="2" id="KW-0808">Transferase</keyword>
<dbReference type="GO" id="GO:0005737">
    <property type="term" value="C:cytoplasm"/>
    <property type="evidence" value="ECO:0007669"/>
    <property type="project" value="TreeGrafter"/>
</dbReference>
<protein>
    <submittedName>
        <fullName evidence="5">Uncharacterized protein TCIL3000_4_3000</fullName>
    </submittedName>
</protein>
<dbReference type="GO" id="GO:0032259">
    <property type="term" value="P:methylation"/>
    <property type="evidence" value="ECO:0007669"/>
    <property type="project" value="UniProtKB-KW"/>
</dbReference>
<dbReference type="GO" id="GO:0042826">
    <property type="term" value="F:histone deacetylase binding"/>
    <property type="evidence" value="ECO:0007669"/>
    <property type="project" value="TreeGrafter"/>
</dbReference>
<dbReference type="InterPro" id="IPR052097">
    <property type="entry name" value="SET-MYND_domain_protein"/>
</dbReference>
<evidence type="ECO:0000259" key="4">
    <source>
        <dbReference type="PROSITE" id="PS50280"/>
    </source>
</evidence>
<dbReference type="EMBL" id="HE575317">
    <property type="protein sequence ID" value="CCC90207.1"/>
    <property type="molecule type" value="Genomic_DNA"/>
</dbReference>
<proteinExistence type="predicted"/>
<organism evidence="5">
    <name type="scientific">Trypanosoma congolense (strain IL3000)</name>
    <dbReference type="NCBI Taxonomy" id="1068625"/>
    <lineage>
        <taxon>Eukaryota</taxon>
        <taxon>Discoba</taxon>
        <taxon>Euglenozoa</taxon>
        <taxon>Kinetoplastea</taxon>
        <taxon>Metakinetoplastina</taxon>
        <taxon>Trypanosomatida</taxon>
        <taxon>Trypanosomatidae</taxon>
        <taxon>Trypanosoma</taxon>
        <taxon>Nannomonas</taxon>
    </lineage>
</organism>
<dbReference type="GO" id="GO:0005634">
    <property type="term" value="C:nucleus"/>
    <property type="evidence" value="ECO:0007669"/>
    <property type="project" value="TreeGrafter"/>
</dbReference>
<dbReference type="Gene3D" id="1.25.40.10">
    <property type="entry name" value="Tetratricopeptide repeat domain"/>
    <property type="match status" value="1"/>
</dbReference>
<dbReference type="Gene3D" id="6.10.140.2220">
    <property type="match status" value="1"/>
</dbReference>
<keyword evidence="1" id="KW-0489">Methyltransferase</keyword>
<dbReference type="InterPro" id="IPR046341">
    <property type="entry name" value="SET_dom_sf"/>
</dbReference>
<dbReference type="VEuPathDB" id="TriTrypDB:TcIL3000_4_3000"/>
<reference evidence="5" key="1">
    <citation type="journal article" date="2012" name="Proc. Natl. Acad. Sci. U.S.A.">
        <title>Antigenic diversity is generated by distinct evolutionary mechanisms in African trypanosome species.</title>
        <authorList>
            <person name="Jackson A.P."/>
            <person name="Berry A."/>
            <person name="Aslett M."/>
            <person name="Allison H.C."/>
            <person name="Burton P."/>
            <person name="Vavrova-Anderson J."/>
            <person name="Brown R."/>
            <person name="Browne H."/>
            <person name="Corton N."/>
            <person name="Hauser H."/>
            <person name="Gamble J."/>
            <person name="Gilderthorp R."/>
            <person name="Marcello L."/>
            <person name="McQuillan J."/>
            <person name="Otto T.D."/>
            <person name="Quail M.A."/>
            <person name="Sanders M.J."/>
            <person name="van Tonder A."/>
            <person name="Ginger M.L."/>
            <person name="Field M.C."/>
            <person name="Barry J.D."/>
            <person name="Hertz-Fowler C."/>
            <person name="Berriman M."/>
        </authorList>
    </citation>
    <scope>NUCLEOTIDE SEQUENCE</scope>
    <source>
        <strain evidence="5">IL3000</strain>
    </source>
</reference>
<dbReference type="SUPFAM" id="SSF48452">
    <property type="entry name" value="TPR-like"/>
    <property type="match status" value="1"/>
</dbReference>
<name>G0ULF2_TRYCI</name>
<dbReference type="SUPFAM" id="SSF82199">
    <property type="entry name" value="SET domain"/>
    <property type="match status" value="1"/>
</dbReference>
<dbReference type="InterPro" id="IPR011990">
    <property type="entry name" value="TPR-like_helical_dom_sf"/>
</dbReference>
<evidence type="ECO:0000256" key="2">
    <source>
        <dbReference type="ARBA" id="ARBA00022679"/>
    </source>
</evidence>